<name>A0A8H3LGY2_9GLOM</name>
<proteinExistence type="predicted"/>
<evidence type="ECO:0000313" key="2">
    <source>
        <dbReference type="Proteomes" id="UP000615446"/>
    </source>
</evidence>
<dbReference type="Proteomes" id="UP000615446">
    <property type="component" value="Unassembled WGS sequence"/>
</dbReference>
<comment type="caution">
    <text evidence="1">The sequence shown here is derived from an EMBL/GenBank/DDBJ whole genome shotgun (WGS) entry which is preliminary data.</text>
</comment>
<organism evidence="1 2">
    <name type="scientific">Rhizophagus clarus</name>
    <dbReference type="NCBI Taxonomy" id="94130"/>
    <lineage>
        <taxon>Eukaryota</taxon>
        <taxon>Fungi</taxon>
        <taxon>Fungi incertae sedis</taxon>
        <taxon>Mucoromycota</taxon>
        <taxon>Glomeromycotina</taxon>
        <taxon>Glomeromycetes</taxon>
        <taxon>Glomerales</taxon>
        <taxon>Glomeraceae</taxon>
        <taxon>Rhizophagus</taxon>
    </lineage>
</organism>
<dbReference type="EMBL" id="BLAL01000092">
    <property type="protein sequence ID" value="GES85333.1"/>
    <property type="molecule type" value="Genomic_DNA"/>
</dbReference>
<dbReference type="AlphaFoldDB" id="A0A8H3LGY2"/>
<gene>
    <name evidence="1" type="ORF">RCL2_001241700</name>
</gene>
<protein>
    <submittedName>
        <fullName evidence="1">Uncharacterized protein</fullName>
    </submittedName>
</protein>
<evidence type="ECO:0000313" key="1">
    <source>
        <dbReference type="EMBL" id="GES85333.1"/>
    </source>
</evidence>
<accession>A0A8H3LGY2</accession>
<reference evidence="1" key="1">
    <citation type="submission" date="2019-10" db="EMBL/GenBank/DDBJ databases">
        <title>Conservation and host-specific expression of non-tandemly repeated heterogenous ribosome RNA gene in arbuscular mycorrhizal fungi.</title>
        <authorList>
            <person name="Maeda T."/>
            <person name="Kobayashi Y."/>
            <person name="Nakagawa T."/>
            <person name="Ezawa T."/>
            <person name="Yamaguchi K."/>
            <person name="Bino T."/>
            <person name="Nishimoto Y."/>
            <person name="Shigenobu S."/>
            <person name="Kawaguchi M."/>
        </authorList>
    </citation>
    <scope>NUCLEOTIDE SEQUENCE</scope>
    <source>
        <strain evidence="1">HR1</strain>
    </source>
</reference>
<sequence length="117" mass="13230">MKASLIRVFLGKALSKSFTVNVNEINTIGDQQYSDLMNLWKVDSTLTDKNLIIVQVSATTSSYKHLKINNCFSYLTNCIDPEYNFYIKPKELIENLGLVTSLQASSICFIKIDKLAK</sequence>